<dbReference type="KEGG" id="mmc:Mmcs_0404"/>
<feature type="active site" description="Proton donor" evidence="4">
    <location>
        <position position="129"/>
    </location>
</feature>
<evidence type="ECO:0000256" key="3">
    <source>
        <dbReference type="ARBA" id="ARBA00023295"/>
    </source>
</evidence>
<dbReference type="Gene3D" id="3.20.20.80">
    <property type="entry name" value="Glycosidases"/>
    <property type="match status" value="1"/>
</dbReference>
<evidence type="ECO:0000256" key="1">
    <source>
        <dbReference type="ARBA" id="ARBA00007754"/>
    </source>
</evidence>
<evidence type="ECO:0000259" key="5">
    <source>
        <dbReference type="PROSITE" id="PS51764"/>
    </source>
</evidence>
<dbReference type="PRINTS" id="PR00739">
    <property type="entry name" value="GLHYDRLASE26"/>
</dbReference>
<dbReference type="PROSITE" id="PS51764">
    <property type="entry name" value="GH26"/>
    <property type="match status" value="1"/>
</dbReference>
<dbReference type="InterPro" id="IPR017853">
    <property type="entry name" value="GH"/>
</dbReference>
<dbReference type="PANTHER" id="PTHR40079:SF4">
    <property type="entry name" value="GH26 DOMAIN-CONTAINING PROTEIN-RELATED"/>
    <property type="match status" value="1"/>
</dbReference>
<dbReference type="PANTHER" id="PTHR40079">
    <property type="entry name" value="MANNAN ENDO-1,4-BETA-MANNOSIDASE E-RELATED"/>
    <property type="match status" value="1"/>
</dbReference>
<sequence>MLKVDPGLGRTSGVDMGAGLQLGLSTPAGVFGLDEVAATGAAVDRHVDLVLWYEDFAAPPPVSGVTKVSATGAVPVITWEPWLWRTDVTVAGAETISEIAAGAHDDHLFAWAAALTITGEPVHLRFAHEFNGDWYPWTPAHGATPDAYVAAWRHTHDLFRRAGATNVRWMWSPDAIGGGEVPLRAWFPGDDYVDVVGIDGYNWGTTRPWSRWTPPVELFEPAVTEIRALTGRPMMIAEVGCAEDGGDKAEWISSFVGWAAAQPDVDAVIWFEHDKETDWRITSTPAATAAMAGALRAVMQ</sequence>
<dbReference type="GO" id="GO:0016985">
    <property type="term" value="F:mannan endo-1,4-beta-mannosidase activity"/>
    <property type="evidence" value="ECO:0007669"/>
    <property type="project" value="InterPro"/>
</dbReference>
<dbReference type="InterPro" id="IPR000805">
    <property type="entry name" value="Glyco_hydro_26"/>
</dbReference>
<proteinExistence type="inferred from homology"/>
<reference evidence="6" key="1">
    <citation type="submission" date="2006-06" db="EMBL/GenBank/DDBJ databases">
        <title>Complete sequence of chromosome of Mycobacterium sp. MCS.</title>
        <authorList>
            <consortium name="US DOE Joint Genome Institute"/>
            <person name="Copeland A."/>
            <person name="Lucas S."/>
            <person name="Lapidus A."/>
            <person name="Barry K."/>
            <person name="Detter J.C."/>
            <person name="Glavina del Rio T."/>
            <person name="Hammon N."/>
            <person name="Israni S."/>
            <person name="Dalin E."/>
            <person name="Tice H."/>
            <person name="Pitluck S."/>
            <person name="Martinez M."/>
            <person name="Schmutz J."/>
            <person name="Larimer F."/>
            <person name="Land M."/>
            <person name="Hauser L."/>
            <person name="Kyrpides N."/>
            <person name="Kim E."/>
            <person name="Miller C.D."/>
            <person name="Hughes J.E."/>
            <person name="Anderson A.J."/>
            <person name="Sims R.C."/>
            <person name="Richardson P."/>
        </authorList>
    </citation>
    <scope>NUCLEOTIDE SEQUENCE [LARGE SCALE GENOMIC DNA]</scope>
    <source>
        <strain evidence="6">MCS</strain>
    </source>
</reference>
<protein>
    <submittedName>
        <fullName evidence="6">Endoglucanase, family 26 S-layer domain protein</fullName>
    </submittedName>
</protein>
<dbReference type="AlphaFoldDB" id="A0A5Q5BED1"/>
<dbReference type="SUPFAM" id="SSF51445">
    <property type="entry name" value="(Trans)glycosidases"/>
    <property type="match status" value="1"/>
</dbReference>
<organism evidence="6">
    <name type="scientific">Mycobacterium sp. (strain MCS)</name>
    <dbReference type="NCBI Taxonomy" id="164756"/>
    <lineage>
        <taxon>Bacteria</taxon>
        <taxon>Bacillati</taxon>
        <taxon>Actinomycetota</taxon>
        <taxon>Actinomycetes</taxon>
        <taxon>Mycobacteriales</taxon>
        <taxon>Mycobacteriaceae</taxon>
        <taxon>Mycobacterium</taxon>
    </lineage>
</organism>
<feature type="domain" description="GH26" evidence="5">
    <location>
        <begin position="1"/>
        <end position="300"/>
    </location>
</feature>
<feature type="active site" description="Nucleophile" evidence="4">
    <location>
        <position position="238"/>
    </location>
</feature>
<dbReference type="EMBL" id="CP000384">
    <property type="protein sequence ID" value="ABG06525.1"/>
    <property type="molecule type" value="Genomic_DNA"/>
</dbReference>
<dbReference type="Pfam" id="PF02156">
    <property type="entry name" value="Glyco_hydro_26"/>
    <property type="match status" value="1"/>
</dbReference>
<keyword evidence="2 4" id="KW-0378">Hydrolase</keyword>
<evidence type="ECO:0000313" key="6">
    <source>
        <dbReference type="EMBL" id="ABG06525.1"/>
    </source>
</evidence>
<accession>A0A5Q5BED1</accession>
<keyword evidence="3 4" id="KW-0326">Glycosidase</keyword>
<name>A0A5Q5BED1_MYCSS</name>
<evidence type="ECO:0000256" key="2">
    <source>
        <dbReference type="ARBA" id="ARBA00022801"/>
    </source>
</evidence>
<evidence type="ECO:0000256" key="4">
    <source>
        <dbReference type="PROSITE-ProRule" id="PRU01100"/>
    </source>
</evidence>
<dbReference type="InterPro" id="IPR022790">
    <property type="entry name" value="GH26_dom"/>
</dbReference>
<comment type="similarity">
    <text evidence="1 4">Belongs to the glycosyl hydrolase 26 family.</text>
</comment>
<dbReference type="GO" id="GO:0006080">
    <property type="term" value="P:substituted mannan metabolic process"/>
    <property type="evidence" value="ECO:0007669"/>
    <property type="project" value="InterPro"/>
</dbReference>
<gene>
    <name evidence="6" type="ordered locus">Mmcs_0404</name>
</gene>